<organism evidence="2 3">
    <name type="scientific">Rhizoctonia solani 123E</name>
    <dbReference type="NCBI Taxonomy" id="1423351"/>
    <lineage>
        <taxon>Eukaryota</taxon>
        <taxon>Fungi</taxon>
        <taxon>Dikarya</taxon>
        <taxon>Basidiomycota</taxon>
        <taxon>Agaricomycotina</taxon>
        <taxon>Agaricomycetes</taxon>
        <taxon>Cantharellales</taxon>
        <taxon>Ceratobasidiaceae</taxon>
        <taxon>Rhizoctonia</taxon>
    </lineage>
</organism>
<dbReference type="AlphaFoldDB" id="A0A074RJX3"/>
<gene>
    <name evidence="2" type="ORF">V565_251920</name>
</gene>
<proteinExistence type="predicted"/>
<feature type="compositionally biased region" description="Basic and acidic residues" evidence="1">
    <location>
        <begin position="52"/>
        <end position="71"/>
    </location>
</feature>
<evidence type="ECO:0000313" key="3">
    <source>
        <dbReference type="Proteomes" id="UP000027456"/>
    </source>
</evidence>
<dbReference type="HOGENOM" id="CLU_109488_1_0_1"/>
<feature type="region of interest" description="Disordered" evidence="1">
    <location>
        <begin position="32"/>
        <end position="71"/>
    </location>
</feature>
<dbReference type="Proteomes" id="UP000027456">
    <property type="component" value="Unassembled WGS sequence"/>
</dbReference>
<comment type="caution">
    <text evidence="2">The sequence shown here is derived from an EMBL/GenBank/DDBJ whole genome shotgun (WGS) entry which is preliminary data.</text>
</comment>
<dbReference type="EMBL" id="AZST01001597">
    <property type="protein sequence ID" value="KEP45660.1"/>
    <property type="molecule type" value="Genomic_DNA"/>
</dbReference>
<dbReference type="OrthoDB" id="2960209at2759"/>
<evidence type="ECO:0000313" key="2">
    <source>
        <dbReference type="EMBL" id="KEP45660.1"/>
    </source>
</evidence>
<name>A0A074RJX3_9AGAM</name>
<protein>
    <submittedName>
        <fullName evidence="2">Uncharacterized protein</fullName>
    </submittedName>
</protein>
<accession>A0A074RJX3</accession>
<keyword evidence="3" id="KW-1185">Reference proteome</keyword>
<reference evidence="2 3" key="1">
    <citation type="submission" date="2013-12" db="EMBL/GenBank/DDBJ databases">
        <authorList>
            <person name="Cubeta M."/>
            <person name="Pakala S."/>
            <person name="Fedorova N."/>
            <person name="Thomas E."/>
            <person name="Dean R."/>
            <person name="Jabaji S."/>
            <person name="Neate S."/>
            <person name="Toda T."/>
            <person name="Tavantzis S."/>
            <person name="Vilgalys R."/>
            <person name="Bharathan N."/>
            <person name="Pakala S."/>
            <person name="Losada L.S."/>
            <person name="Zafar N."/>
            <person name="Nierman W."/>
        </authorList>
    </citation>
    <scope>NUCLEOTIDE SEQUENCE [LARGE SCALE GENOMIC DNA]</scope>
    <source>
        <strain evidence="2 3">123E</strain>
    </source>
</reference>
<sequence>MYPYRRLFWFGLGGFTTWWLIRSRERKQQTVINQSDDAQCAGHSQPGWSWGRRSDHHVETKDAEQQMEEHQRKAQEQLRELTDKFANMADSGLDSALNSIIALKAKIAQQRAASQAARASSSK</sequence>
<evidence type="ECO:0000256" key="1">
    <source>
        <dbReference type="SAM" id="MobiDB-lite"/>
    </source>
</evidence>